<keyword evidence="1" id="KW-1133">Transmembrane helix</keyword>
<keyword evidence="3" id="KW-1185">Reference proteome</keyword>
<keyword evidence="1" id="KW-0472">Membrane</keyword>
<evidence type="ECO:0000313" key="3">
    <source>
        <dbReference type="Proteomes" id="UP000579647"/>
    </source>
</evidence>
<gene>
    <name evidence="2" type="ORF">HNR07_001460</name>
</gene>
<dbReference type="EMBL" id="JACHDO010000001">
    <property type="protein sequence ID" value="MBB5490323.1"/>
    <property type="molecule type" value="Genomic_DNA"/>
</dbReference>
<dbReference type="Proteomes" id="UP000579647">
    <property type="component" value="Unassembled WGS sequence"/>
</dbReference>
<name>A0A840W4T1_9ACTN</name>
<reference evidence="2 3" key="1">
    <citation type="submission" date="2020-08" db="EMBL/GenBank/DDBJ databases">
        <title>Sequencing the genomes of 1000 actinobacteria strains.</title>
        <authorList>
            <person name="Klenk H.-P."/>
        </authorList>
    </citation>
    <scope>NUCLEOTIDE SEQUENCE [LARGE SCALE GENOMIC DNA]</scope>
    <source>
        <strain evidence="2 3">DSM 44598</strain>
    </source>
</reference>
<keyword evidence="1" id="KW-0812">Transmembrane</keyword>
<feature type="transmembrane region" description="Helical" evidence="1">
    <location>
        <begin position="6"/>
        <end position="26"/>
    </location>
</feature>
<feature type="transmembrane region" description="Helical" evidence="1">
    <location>
        <begin position="100"/>
        <end position="118"/>
    </location>
</feature>
<accession>A0A840W4T1</accession>
<feature type="transmembrane region" description="Helical" evidence="1">
    <location>
        <begin position="38"/>
        <end position="56"/>
    </location>
</feature>
<dbReference type="Pfam" id="PF10861">
    <property type="entry name" value="DUF2784"/>
    <property type="match status" value="1"/>
</dbReference>
<comment type="caution">
    <text evidence="2">The sequence shown here is derived from an EMBL/GenBank/DDBJ whole genome shotgun (WGS) entry which is preliminary data.</text>
</comment>
<organism evidence="2 3">
    <name type="scientific">Nocardiopsis metallicus</name>
    <dbReference type="NCBI Taxonomy" id="179819"/>
    <lineage>
        <taxon>Bacteria</taxon>
        <taxon>Bacillati</taxon>
        <taxon>Actinomycetota</taxon>
        <taxon>Actinomycetes</taxon>
        <taxon>Streptosporangiales</taxon>
        <taxon>Nocardiopsidaceae</taxon>
        <taxon>Nocardiopsis</taxon>
    </lineage>
</organism>
<sequence length="130" mass="14932">MSYLTYLLIGHVAMLLHYLFFAYVVFGGFLSWRWPRMFWPHLLVAAYALGIVIIGWPCFLTDIENWSRLNTGREIMENGFIDHHITGVFYPPEHLMTSRYVIAGIVASAYAGLAWKLYRRRSAAVGAVSE</sequence>
<dbReference type="InterPro" id="IPR021218">
    <property type="entry name" value="DUF2784"/>
</dbReference>
<proteinExistence type="predicted"/>
<protein>
    <submittedName>
        <fullName evidence="2">Na+(H+)/acetate symporter ActP</fullName>
    </submittedName>
</protein>
<dbReference type="RefSeq" id="WP_184363554.1">
    <property type="nucleotide sequence ID" value="NZ_BAAAKM010000088.1"/>
</dbReference>
<evidence type="ECO:0000256" key="1">
    <source>
        <dbReference type="SAM" id="Phobius"/>
    </source>
</evidence>
<evidence type="ECO:0000313" key="2">
    <source>
        <dbReference type="EMBL" id="MBB5490323.1"/>
    </source>
</evidence>
<dbReference type="AlphaFoldDB" id="A0A840W4T1"/>